<dbReference type="KEGG" id="osn:115224041"/>
<organism evidence="2 3">
    <name type="scientific">Octopus sinensis</name>
    <name type="common">East Asian common octopus</name>
    <dbReference type="NCBI Taxonomy" id="2607531"/>
    <lineage>
        <taxon>Eukaryota</taxon>
        <taxon>Metazoa</taxon>
        <taxon>Spiralia</taxon>
        <taxon>Lophotrochozoa</taxon>
        <taxon>Mollusca</taxon>
        <taxon>Cephalopoda</taxon>
        <taxon>Coleoidea</taxon>
        <taxon>Octopodiformes</taxon>
        <taxon>Octopoda</taxon>
        <taxon>Incirrata</taxon>
        <taxon>Octopodidae</taxon>
        <taxon>Octopus</taxon>
    </lineage>
</organism>
<dbReference type="PANTHER" id="PTHR45913:SF19">
    <property type="entry name" value="LOW QUALITY PROTEIN: ZINC FINGER BED DOMAIN-CONTAINING PROTEIN 5-LIKE"/>
    <property type="match status" value="1"/>
</dbReference>
<name>A0A6P7TKW5_9MOLL</name>
<sequence>MAEKCDNANTKSKNQEEVVIFSSYLFVRNRKKERSVLTRLAELREEVTIFLEDKSDFAKYLRNEEFVLRLTYLADIFSKLNDLNLYLQGTEGISIFAIHEKIRGFMKKLVFWKNCINNRNYECFDTFETFVRENKAKADDGIIIEISEHLNRLNESFEFYFHKEMNTMQQKRWIMNPFQPDVTTGISTKADEELIDLSEDSSLKMTFNTRKLVQFWASLQTSYPIVSTEALKVLLLFTSSYICEAGFSAMVGIKSKYRNKLQLSNSLRLKLSRIEPDVNSIIERSKKQAHPSHRPH</sequence>
<keyword evidence="2" id="KW-1185">Reference proteome</keyword>
<evidence type="ECO:0000313" key="3">
    <source>
        <dbReference type="RefSeq" id="XP_029650700.1"/>
    </source>
</evidence>
<protein>
    <submittedName>
        <fullName evidence="3">Zinc finger BED domain-containing protein 5-like</fullName>
    </submittedName>
</protein>
<proteinExistence type="predicted"/>
<dbReference type="InterPro" id="IPR012337">
    <property type="entry name" value="RNaseH-like_sf"/>
</dbReference>
<dbReference type="SUPFAM" id="SSF53098">
    <property type="entry name" value="Ribonuclease H-like"/>
    <property type="match status" value="1"/>
</dbReference>
<reference evidence="3" key="1">
    <citation type="submission" date="2025-08" db="UniProtKB">
        <authorList>
            <consortium name="RefSeq"/>
        </authorList>
    </citation>
    <scope>IDENTIFICATION</scope>
</reference>
<dbReference type="PANTHER" id="PTHR45913">
    <property type="entry name" value="EPM2A-INTERACTING PROTEIN 1"/>
    <property type="match status" value="1"/>
</dbReference>
<dbReference type="RefSeq" id="XP_029650700.1">
    <property type="nucleotide sequence ID" value="XM_029794840.1"/>
</dbReference>
<evidence type="ECO:0000259" key="1">
    <source>
        <dbReference type="Pfam" id="PF05699"/>
    </source>
</evidence>
<feature type="domain" description="HAT C-terminal dimerisation" evidence="1">
    <location>
        <begin position="199"/>
        <end position="268"/>
    </location>
</feature>
<dbReference type="InterPro" id="IPR008906">
    <property type="entry name" value="HATC_C_dom"/>
</dbReference>
<dbReference type="GO" id="GO:0046983">
    <property type="term" value="F:protein dimerization activity"/>
    <property type="evidence" value="ECO:0007669"/>
    <property type="project" value="InterPro"/>
</dbReference>
<evidence type="ECO:0000313" key="2">
    <source>
        <dbReference type="Proteomes" id="UP000515154"/>
    </source>
</evidence>
<accession>A0A6P7TKW5</accession>
<dbReference type="AlphaFoldDB" id="A0A6P7TKW5"/>
<gene>
    <name evidence="3" type="primary">LOC115224041</name>
</gene>
<dbReference type="Proteomes" id="UP000515154">
    <property type="component" value="Linkage group LG24"/>
</dbReference>
<dbReference type="Pfam" id="PF05699">
    <property type="entry name" value="Dimer_Tnp_hAT"/>
    <property type="match status" value="1"/>
</dbReference>